<dbReference type="RefSeq" id="WP_184330335.1">
    <property type="nucleotide sequence ID" value="NZ_JACHHZ010000002.1"/>
</dbReference>
<evidence type="ECO:0000313" key="3">
    <source>
        <dbReference type="Proteomes" id="UP000588068"/>
    </source>
</evidence>
<evidence type="ECO:0000259" key="1">
    <source>
        <dbReference type="Pfam" id="PF18925"/>
    </source>
</evidence>
<dbReference type="Proteomes" id="UP000588068">
    <property type="component" value="Unassembled WGS sequence"/>
</dbReference>
<dbReference type="EMBL" id="JACHHZ010000002">
    <property type="protein sequence ID" value="MBB6092544.1"/>
    <property type="molecule type" value="Genomic_DNA"/>
</dbReference>
<dbReference type="AlphaFoldDB" id="A0A841HIY3"/>
<gene>
    <name evidence="2" type="ORF">HNQ60_001422</name>
</gene>
<reference evidence="2 3" key="1">
    <citation type="submission" date="2020-08" db="EMBL/GenBank/DDBJ databases">
        <title>Genomic Encyclopedia of Type Strains, Phase IV (KMG-IV): sequencing the most valuable type-strain genomes for metagenomic binning, comparative biology and taxonomic classification.</title>
        <authorList>
            <person name="Goeker M."/>
        </authorList>
    </citation>
    <scope>NUCLEOTIDE SEQUENCE [LARGE SCALE GENOMIC DNA]</scope>
    <source>
        <strain evidence="2 3">DSM 26723</strain>
    </source>
</reference>
<accession>A0A841HIY3</accession>
<keyword evidence="3" id="KW-1185">Reference proteome</keyword>
<protein>
    <recommendedName>
        <fullName evidence="1">DUF5675 domain-containing protein</fullName>
    </recommendedName>
</protein>
<proteinExistence type="predicted"/>
<organism evidence="2 3">
    <name type="scientific">Povalibacter uvarum</name>
    <dbReference type="NCBI Taxonomy" id="732238"/>
    <lineage>
        <taxon>Bacteria</taxon>
        <taxon>Pseudomonadati</taxon>
        <taxon>Pseudomonadota</taxon>
        <taxon>Gammaproteobacteria</taxon>
        <taxon>Steroidobacterales</taxon>
        <taxon>Steroidobacteraceae</taxon>
        <taxon>Povalibacter</taxon>
    </lineage>
</organism>
<dbReference type="Pfam" id="PF18925">
    <property type="entry name" value="DUF5675"/>
    <property type="match status" value="1"/>
</dbReference>
<feature type="domain" description="DUF5675" evidence="1">
    <location>
        <begin position="6"/>
        <end position="150"/>
    </location>
</feature>
<sequence>MLALRLTRDIMTTDCCRGVLEVLDSDGETASRQFTIEKPFIPSASGGKAGEPFRSCVSPGVYSLSPFVRPNGDKVWVLSNPDLDVFKLDTDIPVARKGKGRFLILIHAGNRARDVVGCIAPGLSHRKDSDGTLMVTSSREAMKALHKALDGRRNLEIEIINPPEALESLTTARVAMQPTAAAAPMLAGAATANVHNWLRVPQGSRLVIRLAGTTTTTLVTGSGTIRSDNAPPRNFSDPEVQPGPLIVRLNGQDSCTVVLNLQFAKQATADVKAFVEMPGGAHFPDDYNQQFARPQGASESILFNVVTV</sequence>
<name>A0A841HIY3_9GAMM</name>
<comment type="caution">
    <text evidence="2">The sequence shown here is derived from an EMBL/GenBank/DDBJ whole genome shotgun (WGS) entry which is preliminary data.</text>
</comment>
<evidence type="ECO:0000313" key="2">
    <source>
        <dbReference type="EMBL" id="MBB6092544.1"/>
    </source>
</evidence>
<dbReference type="InterPro" id="IPR043732">
    <property type="entry name" value="DUF5675"/>
</dbReference>